<dbReference type="Gene3D" id="1.10.579.10">
    <property type="entry name" value="DNA Cyclobutane Dipyrimidine Photolyase, subunit A, domain 3"/>
    <property type="match status" value="1"/>
</dbReference>
<dbReference type="Proteomes" id="UP000473278">
    <property type="component" value="Unassembled WGS sequence"/>
</dbReference>
<reference evidence="10 11" key="1">
    <citation type="submission" date="2020-02" db="EMBL/GenBank/DDBJ databases">
        <title>Balneolaceae bacterium YR4-1, complete genome.</title>
        <authorList>
            <person name="Li Y."/>
            <person name="Wu S."/>
        </authorList>
    </citation>
    <scope>NUCLEOTIDE SEQUENCE [LARGE SCALE GENOMIC DNA]</scope>
    <source>
        <strain evidence="10 11">YR4-1</strain>
    </source>
</reference>
<accession>A0A6M1T3Y4</accession>
<dbReference type="EMBL" id="JAALLT010000004">
    <property type="protein sequence ID" value="NGP77457.1"/>
    <property type="molecule type" value="Genomic_DNA"/>
</dbReference>
<feature type="binding site" evidence="6">
    <location>
        <position position="228"/>
    </location>
    <ligand>
        <name>FAD</name>
        <dbReference type="ChEBI" id="CHEBI:57692"/>
    </ligand>
</feature>
<organism evidence="10 11">
    <name type="scientific">Halalkalibaculum roseum</name>
    <dbReference type="NCBI Taxonomy" id="2709311"/>
    <lineage>
        <taxon>Bacteria</taxon>
        <taxon>Pseudomonadati</taxon>
        <taxon>Balneolota</taxon>
        <taxon>Balneolia</taxon>
        <taxon>Balneolales</taxon>
        <taxon>Balneolaceae</taxon>
        <taxon>Halalkalibaculum</taxon>
    </lineage>
</organism>
<dbReference type="Pfam" id="PF03441">
    <property type="entry name" value="FAD_binding_7"/>
    <property type="match status" value="1"/>
</dbReference>
<dbReference type="Gene3D" id="1.25.40.80">
    <property type="match status" value="1"/>
</dbReference>
<dbReference type="InterPro" id="IPR006050">
    <property type="entry name" value="DNA_photolyase_N"/>
</dbReference>
<comment type="cofactor">
    <cofactor evidence="6 8">
        <name>FAD</name>
        <dbReference type="ChEBI" id="CHEBI:57692"/>
    </cofactor>
    <text evidence="6 8">Binds 1 FAD per subunit.</text>
</comment>
<dbReference type="PRINTS" id="PR00147">
    <property type="entry name" value="DNAPHOTLYASE"/>
</dbReference>
<dbReference type="InterPro" id="IPR005101">
    <property type="entry name" value="Cryptochr/Photolyase_FAD-bd"/>
</dbReference>
<dbReference type="SUPFAM" id="SSF52425">
    <property type="entry name" value="Cryptochrome/photolyase, N-terminal domain"/>
    <property type="match status" value="1"/>
</dbReference>
<sequence>MSKTLLWFRNDLRIHDNEALKRASESEEMIPVYCFDPRHFSETSFGFNKTGPFRTSFLIESVSDLRSNLKELGATLIVRTGKPEEVIPLMVKEYGIDTIYAHKEVTSEEVRVEDNLADSADVPIEWFYGSTLFHLDDIPYDYDSIPKVFTNFRKQVEKKSSVRDLQTPPEKLKMIEGIKPGEIPTVPELGVEPQIKDERVVLPFEGGETEALKRLQHYFWEQDRLKSYKFTRNQLLGANYSSKFSPWLANGSLSPRKIFHEVKKYEEERKKNVSTYWMVFELIWRDYFRFSAHKYGNKIFFAGGIQDKGRNWSTDRETFQQWARGETGIPFIDANMRELNQTGYMSNRGRQNVASFLAQNLNIDWRMGAEYFESLLIDYDVCSNYGNWMYNSTVGQDPRNRYFNIANQAEKYDSDGDYVRHWLPELKNVPDEHIHEPHKLSQEEQEDAGIDIGVDYSEPMIDLEASYQEIRNRE</sequence>
<proteinExistence type="inferred from homology"/>
<feature type="site" description="Electron transfer via tryptophanyl radical" evidence="7">
    <location>
        <position position="312"/>
    </location>
</feature>
<dbReference type="GO" id="GO:0003677">
    <property type="term" value="F:DNA binding"/>
    <property type="evidence" value="ECO:0007669"/>
    <property type="project" value="TreeGrafter"/>
</dbReference>
<name>A0A6M1T3Y4_9BACT</name>
<comment type="similarity">
    <text evidence="1 8">Belongs to the DNA photolyase class-1 family.</text>
</comment>
<dbReference type="PANTHER" id="PTHR11455">
    <property type="entry name" value="CRYPTOCHROME"/>
    <property type="match status" value="1"/>
</dbReference>
<dbReference type="PROSITE" id="PS51645">
    <property type="entry name" value="PHR_CRY_ALPHA_BETA"/>
    <property type="match status" value="1"/>
</dbReference>
<evidence type="ECO:0000259" key="9">
    <source>
        <dbReference type="PROSITE" id="PS51645"/>
    </source>
</evidence>
<evidence type="ECO:0000313" key="11">
    <source>
        <dbReference type="Proteomes" id="UP000473278"/>
    </source>
</evidence>
<dbReference type="PANTHER" id="PTHR11455:SF22">
    <property type="entry name" value="CRYPTOCHROME DASH"/>
    <property type="match status" value="1"/>
</dbReference>
<comment type="function">
    <text evidence="8">May have a photoreceptor function.</text>
</comment>
<evidence type="ECO:0000313" key="10">
    <source>
        <dbReference type="EMBL" id="NGP77457.1"/>
    </source>
</evidence>
<feature type="site" description="Electron transfer via tryptophanyl radical" evidence="7">
    <location>
        <position position="388"/>
    </location>
</feature>
<feature type="binding site" evidence="6">
    <location>
        <begin position="241"/>
        <end position="245"/>
    </location>
    <ligand>
        <name>FAD</name>
        <dbReference type="ChEBI" id="CHEBI:57692"/>
    </ligand>
</feature>
<gene>
    <name evidence="10" type="ORF">G3570_12485</name>
</gene>
<evidence type="ECO:0000256" key="4">
    <source>
        <dbReference type="ARBA" id="ARBA00022827"/>
    </source>
</evidence>
<evidence type="ECO:0000256" key="6">
    <source>
        <dbReference type="PIRSR" id="PIRSR602081-1"/>
    </source>
</evidence>
<dbReference type="InterPro" id="IPR014729">
    <property type="entry name" value="Rossmann-like_a/b/a_fold"/>
</dbReference>
<comment type="caution">
    <text evidence="10">The sequence shown here is derived from an EMBL/GenBank/DDBJ whole genome shotgun (WGS) entry which is preliminary data.</text>
</comment>
<protein>
    <recommendedName>
        <fullName evidence="2 8">Cryptochrome DASH</fullName>
    </recommendedName>
</protein>
<keyword evidence="11" id="KW-1185">Reference proteome</keyword>
<feature type="binding site" evidence="6">
    <location>
        <begin position="378"/>
        <end position="380"/>
    </location>
    <ligand>
        <name>FAD</name>
        <dbReference type="ChEBI" id="CHEBI:57692"/>
    </ligand>
</feature>
<evidence type="ECO:0000256" key="2">
    <source>
        <dbReference type="ARBA" id="ARBA00017881"/>
    </source>
</evidence>
<comment type="cofactor">
    <cofactor evidence="8">
        <name>(6R)-5,10-methylene-5,6,7,8-tetrahydrofolate</name>
        <dbReference type="ChEBI" id="CHEBI:15636"/>
    </cofactor>
    <text evidence="8">Binds 1 5,10-methenyltetrahydrofolate (MTHF) per subunit.</text>
</comment>
<feature type="site" description="Electron transfer via tryptophanyl radical" evidence="7">
    <location>
        <position position="365"/>
    </location>
</feature>
<evidence type="ECO:0000256" key="8">
    <source>
        <dbReference type="RuleBase" id="RU367151"/>
    </source>
</evidence>
<keyword evidence="4 6" id="KW-0274">FAD</keyword>
<dbReference type="Gene3D" id="3.40.50.620">
    <property type="entry name" value="HUPs"/>
    <property type="match status" value="1"/>
</dbReference>
<dbReference type="NCBIfam" id="TIGR02765">
    <property type="entry name" value="crypto_DASH"/>
    <property type="match status" value="1"/>
</dbReference>
<dbReference type="InterPro" id="IPR036155">
    <property type="entry name" value="Crypto/Photolyase_N_sf"/>
</dbReference>
<dbReference type="GO" id="GO:0071949">
    <property type="term" value="F:FAD binding"/>
    <property type="evidence" value="ECO:0007669"/>
    <property type="project" value="TreeGrafter"/>
</dbReference>
<evidence type="ECO:0000256" key="5">
    <source>
        <dbReference type="ARBA" id="ARBA00022991"/>
    </source>
</evidence>
<dbReference type="GO" id="GO:0003904">
    <property type="term" value="F:deoxyribodipyrimidine photo-lyase activity"/>
    <property type="evidence" value="ECO:0007669"/>
    <property type="project" value="TreeGrafter"/>
</dbReference>
<dbReference type="InterPro" id="IPR002081">
    <property type="entry name" value="Cryptochrome/DNA_photolyase_1"/>
</dbReference>
<dbReference type="RefSeq" id="WP_165142882.1">
    <property type="nucleotide sequence ID" value="NZ_JAALLT010000004.1"/>
</dbReference>
<keyword evidence="3 6" id="KW-0285">Flavoprotein</keyword>
<dbReference type="SUPFAM" id="SSF48173">
    <property type="entry name" value="Cryptochrome/photolyase FAD-binding domain"/>
    <property type="match status" value="1"/>
</dbReference>
<dbReference type="GO" id="GO:0000719">
    <property type="term" value="P:photoreactive repair"/>
    <property type="evidence" value="ECO:0007669"/>
    <property type="project" value="TreeGrafter"/>
</dbReference>
<keyword evidence="5 8" id="KW-0157">Chromophore</keyword>
<feature type="domain" description="Photolyase/cryptochrome alpha/beta" evidence="9">
    <location>
        <begin position="2"/>
        <end position="132"/>
    </location>
</feature>
<dbReference type="InterPro" id="IPR036134">
    <property type="entry name" value="Crypto/Photolyase_FAD-like_sf"/>
</dbReference>
<evidence type="ECO:0000256" key="3">
    <source>
        <dbReference type="ARBA" id="ARBA00022630"/>
    </source>
</evidence>
<dbReference type="Pfam" id="PF00875">
    <property type="entry name" value="DNA_photolyase"/>
    <property type="match status" value="1"/>
</dbReference>
<evidence type="ECO:0000256" key="1">
    <source>
        <dbReference type="ARBA" id="ARBA00005862"/>
    </source>
</evidence>
<evidence type="ECO:0000256" key="7">
    <source>
        <dbReference type="PIRSR" id="PIRSR602081-2"/>
    </source>
</evidence>
<dbReference type="InterPro" id="IPR014133">
    <property type="entry name" value="Cry_DASH"/>
</dbReference>
<dbReference type="AlphaFoldDB" id="A0A6M1T3Y4"/>